<dbReference type="VEuPathDB" id="FungiDB:YALI1_F37551g"/>
<name>A0A1D8NQH7_YARLL</name>
<gene>
    <name evidence="1" type="ORF">YALI1_F37551g</name>
</gene>
<accession>A0A1D8NQH7</accession>
<dbReference type="GeneID" id="94584086"/>
<dbReference type="Proteomes" id="UP000182444">
    <property type="component" value="Chromosome 1F"/>
</dbReference>
<dbReference type="AlphaFoldDB" id="A0A1D8NQH7"/>
<evidence type="ECO:0000313" key="2">
    <source>
        <dbReference type="Proteomes" id="UP000182444"/>
    </source>
</evidence>
<proteinExistence type="predicted"/>
<sequence>MTHEHQYKSPCSSRPANLHRHACNCSSGVHRVWPGLVALALLLRRCAYAMPCFLSTQSPSFASHRQSLSHVLWGEEDVW</sequence>
<dbReference type="EMBL" id="CP017558">
    <property type="protein sequence ID" value="AOW07888.1"/>
    <property type="molecule type" value="Genomic_DNA"/>
</dbReference>
<protein>
    <submittedName>
        <fullName evidence="1">Uncharacterized protein</fullName>
    </submittedName>
</protein>
<reference evidence="1 2" key="1">
    <citation type="journal article" date="2016" name="PLoS ONE">
        <title>Sequence Assembly of Yarrowia lipolytica Strain W29/CLIB89 Shows Transposable Element Diversity.</title>
        <authorList>
            <person name="Magnan C."/>
            <person name="Yu J."/>
            <person name="Chang I."/>
            <person name="Jahn E."/>
            <person name="Kanomata Y."/>
            <person name="Wu J."/>
            <person name="Zeller M."/>
            <person name="Oakes M."/>
            <person name="Baldi P."/>
            <person name="Sandmeyer S."/>
        </authorList>
    </citation>
    <scope>NUCLEOTIDE SEQUENCE [LARGE SCALE GENOMIC DNA]</scope>
    <source>
        <strain evidence="2">CLIB89(W29)</strain>
    </source>
</reference>
<organism evidence="1 2">
    <name type="scientific">Yarrowia lipolytica</name>
    <name type="common">Candida lipolytica</name>
    <dbReference type="NCBI Taxonomy" id="4952"/>
    <lineage>
        <taxon>Eukaryota</taxon>
        <taxon>Fungi</taxon>
        <taxon>Dikarya</taxon>
        <taxon>Ascomycota</taxon>
        <taxon>Saccharomycotina</taxon>
        <taxon>Dipodascomycetes</taxon>
        <taxon>Dipodascales</taxon>
        <taxon>Dipodascales incertae sedis</taxon>
        <taxon>Yarrowia</taxon>
    </lineage>
</organism>
<dbReference type="RefSeq" id="XP_068139610.1">
    <property type="nucleotide sequence ID" value="XM_068283509.1"/>
</dbReference>
<evidence type="ECO:0000313" key="1">
    <source>
        <dbReference type="EMBL" id="AOW07888.1"/>
    </source>
</evidence>